<evidence type="ECO:0000313" key="5">
    <source>
        <dbReference type="EMBL" id="MCA5891733.1"/>
    </source>
</evidence>
<dbReference type="Proteomes" id="UP001319870">
    <property type="component" value="Unassembled WGS sequence"/>
</dbReference>
<feature type="coiled-coil region" evidence="1">
    <location>
        <begin position="82"/>
        <end position="116"/>
    </location>
</feature>
<keyword evidence="7" id="KW-1185">Reference proteome</keyword>
<dbReference type="RefSeq" id="WP_225563468.1">
    <property type="nucleotide sequence ID" value="NZ_JAIXCQ010000001.1"/>
</dbReference>
<comment type="caution">
    <text evidence="6">The sequence shown here is derived from an EMBL/GenBank/DDBJ whole genome shotgun (WGS) entry which is preliminary data.</text>
</comment>
<keyword evidence="3" id="KW-0812">Transmembrane</keyword>
<dbReference type="EMBL" id="JAIXCQ010000001">
    <property type="protein sequence ID" value="MCA5891733.1"/>
    <property type="molecule type" value="Genomic_DNA"/>
</dbReference>
<feature type="domain" description="Putative T7SS secretion signal" evidence="4">
    <location>
        <begin position="23"/>
        <end position="140"/>
    </location>
</feature>
<proteinExistence type="predicted"/>
<keyword evidence="3" id="KW-1133">Transmembrane helix</keyword>
<evidence type="ECO:0000256" key="3">
    <source>
        <dbReference type="SAM" id="Phobius"/>
    </source>
</evidence>
<dbReference type="InterPro" id="IPR049082">
    <property type="entry name" value="T7SS_signal"/>
</dbReference>
<evidence type="ECO:0000256" key="1">
    <source>
        <dbReference type="SAM" id="Coils"/>
    </source>
</evidence>
<evidence type="ECO:0000313" key="6">
    <source>
        <dbReference type="EMBL" id="MCA5894566.1"/>
    </source>
</evidence>
<organism evidence="6 7">
    <name type="scientific">Isoptericola luteus</name>
    <dbReference type="NCBI Taxonomy" id="2879484"/>
    <lineage>
        <taxon>Bacteria</taxon>
        <taxon>Bacillati</taxon>
        <taxon>Actinomycetota</taxon>
        <taxon>Actinomycetes</taxon>
        <taxon>Micrococcales</taxon>
        <taxon>Promicromonosporaceae</taxon>
        <taxon>Isoptericola</taxon>
    </lineage>
</organism>
<name>A0ABS7ZHQ7_9MICO</name>
<keyword evidence="3" id="KW-0472">Membrane</keyword>
<protein>
    <recommendedName>
        <fullName evidence="4">Putative T7SS secretion signal domain-containing protein</fullName>
    </recommendedName>
</protein>
<feature type="transmembrane region" description="Helical" evidence="3">
    <location>
        <begin position="295"/>
        <end position="317"/>
    </location>
</feature>
<dbReference type="EMBL" id="JAIXCQ010000011">
    <property type="protein sequence ID" value="MCA5894566.1"/>
    <property type="molecule type" value="Genomic_DNA"/>
</dbReference>
<evidence type="ECO:0000313" key="7">
    <source>
        <dbReference type="Proteomes" id="UP001319870"/>
    </source>
</evidence>
<sequence>MVHYEHIGYDPAPGDHVVTGSLANGLTGGHETLERVKFLLGSVDEGEWVGEVAVAFRSMLHDDFEPKVIEAEEAFRTAASALETWATKLESYRDRANTLNHELGEAKAALSSAESNLYGMPEGRRPEEDAPQHEWDQYQDDERARGVAEEARADAQGVVDGVWTRIETLVEQYGAASRALLGKFETAAAMAPDDPSWWDRAVDWVGDRFEDIGDAFADLGDMILEWAAENAGLLDLISDIMGVVSLVAGIISLLPIPGAQVFALVSVLASGIGTLAAYLSAAGQAGSFSGGFTPGVIMGMVATALGAGGLTATFRAVAASATAAGRTAPTFLQFMNPASKVGQAATSAFPGFFTLAAKGGSIDSVAELGWRTADIMFDQGIFLVAEPFNWFSDYGHLKGDDYNGVLPDWGATAGETDGEGALLRTQLENR</sequence>
<dbReference type="Pfam" id="PF21725">
    <property type="entry name" value="T7SS_signal"/>
    <property type="match status" value="1"/>
</dbReference>
<evidence type="ECO:0000259" key="4">
    <source>
        <dbReference type="Pfam" id="PF21725"/>
    </source>
</evidence>
<accession>A0ABS7ZHQ7</accession>
<evidence type="ECO:0000256" key="2">
    <source>
        <dbReference type="SAM" id="MobiDB-lite"/>
    </source>
</evidence>
<feature type="transmembrane region" description="Helical" evidence="3">
    <location>
        <begin position="236"/>
        <end position="254"/>
    </location>
</feature>
<feature type="compositionally biased region" description="Basic and acidic residues" evidence="2">
    <location>
        <begin position="122"/>
        <end position="143"/>
    </location>
</feature>
<gene>
    <name evidence="5" type="ORF">LEP48_00010</name>
    <name evidence="6" type="ORF">LEP48_14600</name>
</gene>
<keyword evidence="1" id="KW-0175">Coiled coil</keyword>
<feature type="transmembrane region" description="Helical" evidence="3">
    <location>
        <begin position="261"/>
        <end position="283"/>
    </location>
</feature>
<feature type="region of interest" description="Disordered" evidence="2">
    <location>
        <begin position="118"/>
        <end position="143"/>
    </location>
</feature>
<reference evidence="6 7" key="1">
    <citation type="submission" date="2021-09" db="EMBL/GenBank/DDBJ databases">
        <title>Isoptericola luteus sp. nov., a novel bacterium isolated from Harbin, the capital city of Heilongjiang province.</title>
        <authorList>
            <person name="Li J."/>
        </authorList>
    </citation>
    <scope>NUCLEOTIDE SEQUENCE [LARGE SCALE GENOMIC DNA]</scope>
    <source>
        <strain evidence="6 7">NEAU-Y5</strain>
    </source>
</reference>